<comment type="similarity">
    <text evidence="1">Belongs to the glycosyl hydrolase 13 family.</text>
</comment>
<dbReference type="InterPro" id="IPR006047">
    <property type="entry name" value="GH13_cat_dom"/>
</dbReference>
<keyword evidence="2" id="KW-0378">Hydrolase</keyword>
<evidence type="ECO:0000313" key="5">
    <source>
        <dbReference type="EMBL" id="HIX57762.1"/>
    </source>
</evidence>
<keyword evidence="3" id="KW-0326">Glycosidase</keyword>
<reference evidence="5" key="2">
    <citation type="submission" date="2021-04" db="EMBL/GenBank/DDBJ databases">
        <authorList>
            <person name="Gilroy R."/>
        </authorList>
    </citation>
    <scope>NUCLEOTIDE SEQUENCE</scope>
    <source>
        <strain evidence="5">USASDec5-558</strain>
    </source>
</reference>
<evidence type="ECO:0000259" key="4">
    <source>
        <dbReference type="SMART" id="SM00642"/>
    </source>
</evidence>
<protein>
    <submittedName>
        <fullName evidence="5">Alpha-glucosidase</fullName>
    </submittedName>
</protein>
<reference evidence="5" key="1">
    <citation type="journal article" date="2021" name="PeerJ">
        <title>Extensive microbial diversity within the chicken gut microbiome revealed by metagenomics and culture.</title>
        <authorList>
            <person name="Gilroy R."/>
            <person name="Ravi A."/>
            <person name="Getino M."/>
            <person name="Pursley I."/>
            <person name="Horton D.L."/>
            <person name="Alikhan N.F."/>
            <person name="Baker D."/>
            <person name="Gharbi K."/>
            <person name="Hall N."/>
            <person name="Watson M."/>
            <person name="Adriaenssens E.M."/>
            <person name="Foster-Nyarko E."/>
            <person name="Jarju S."/>
            <person name="Secka A."/>
            <person name="Antonio M."/>
            <person name="Oren A."/>
            <person name="Chaudhuri R.R."/>
            <person name="La Ragione R."/>
            <person name="Hildebrand F."/>
            <person name="Pallen M.J."/>
        </authorList>
    </citation>
    <scope>NUCLEOTIDE SEQUENCE</scope>
    <source>
        <strain evidence="5">USASDec5-558</strain>
    </source>
</reference>
<dbReference type="Proteomes" id="UP000886829">
    <property type="component" value="Unassembled WGS sequence"/>
</dbReference>
<evidence type="ECO:0000256" key="3">
    <source>
        <dbReference type="ARBA" id="ARBA00023295"/>
    </source>
</evidence>
<dbReference type="SUPFAM" id="SSF51445">
    <property type="entry name" value="(Trans)glycosidases"/>
    <property type="match status" value="1"/>
</dbReference>
<gene>
    <name evidence="5" type="ORF">H9850_09890</name>
</gene>
<dbReference type="InterPro" id="IPR045857">
    <property type="entry name" value="O16G_dom_2"/>
</dbReference>
<name>A0A9D1WF95_9GAMM</name>
<dbReference type="SUPFAM" id="SSF51011">
    <property type="entry name" value="Glycosyl hydrolase domain"/>
    <property type="match status" value="1"/>
</dbReference>
<dbReference type="Pfam" id="PF00128">
    <property type="entry name" value="Alpha-amylase"/>
    <property type="match status" value="1"/>
</dbReference>
<dbReference type="CDD" id="cd11333">
    <property type="entry name" value="AmyAc_SI_OligoGlu_DGase"/>
    <property type="match status" value="1"/>
</dbReference>
<dbReference type="AlphaFoldDB" id="A0A9D1WF95"/>
<evidence type="ECO:0000313" key="6">
    <source>
        <dbReference type="Proteomes" id="UP000886829"/>
    </source>
</evidence>
<comment type="caution">
    <text evidence="5">The sequence shown here is derived from an EMBL/GenBank/DDBJ whole genome shotgun (WGS) entry which is preliminary data.</text>
</comment>
<feature type="domain" description="Glycosyl hydrolase family 13 catalytic" evidence="4">
    <location>
        <begin position="59"/>
        <end position="468"/>
    </location>
</feature>
<dbReference type="GO" id="GO:0009313">
    <property type="term" value="P:oligosaccharide catabolic process"/>
    <property type="evidence" value="ECO:0007669"/>
    <property type="project" value="TreeGrafter"/>
</dbReference>
<evidence type="ECO:0000256" key="2">
    <source>
        <dbReference type="ARBA" id="ARBA00022801"/>
    </source>
</evidence>
<organism evidence="5 6">
    <name type="scientific">Candidatus Anaerobiospirillum pullistercoris</name>
    <dbReference type="NCBI Taxonomy" id="2838452"/>
    <lineage>
        <taxon>Bacteria</taxon>
        <taxon>Pseudomonadati</taxon>
        <taxon>Pseudomonadota</taxon>
        <taxon>Gammaproteobacteria</taxon>
        <taxon>Aeromonadales</taxon>
        <taxon>Succinivibrionaceae</taxon>
        <taxon>Anaerobiospirillum</taxon>
    </lineage>
</organism>
<dbReference type="GO" id="GO:0004556">
    <property type="term" value="F:alpha-amylase activity"/>
    <property type="evidence" value="ECO:0007669"/>
    <property type="project" value="TreeGrafter"/>
</dbReference>
<dbReference type="Gene3D" id="3.90.400.10">
    <property type="entry name" value="Oligo-1,6-glucosidase, Domain 2"/>
    <property type="match status" value="1"/>
</dbReference>
<evidence type="ECO:0000256" key="1">
    <source>
        <dbReference type="ARBA" id="ARBA00008061"/>
    </source>
</evidence>
<dbReference type="Gene3D" id="3.20.20.80">
    <property type="entry name" value="Glycosidases"/>
    <property type="match status" value="1"/>
</dbReference>
<dbReference type="PANTHER" id="PTHR10357">
    <property type="entry name" value="ALPHA-AMYLASE FAMILY MEMBER"/>
    <property type="match status" value="1"/>
</dbReference>
<dbReference type="SMART" id="SM00642">
    <property type="entry name" value="Aamy"/>
    <property type="match status" value="1"/>
</dbReference>
<sequence>MAQDLWLSSILSSQQLSPLCTYIVIALLNIFGLESLSLSKQKEDSSMEKKWWHGKVAYQIYPKSFCDSNGDGVGDIQGIISKLDYLKDLGVEIVWLSPCFKSPFVDQGYDISDYQDIDPIFGTMEDFDELLAKAKERGISIILDLVINHCSSEHEWFKKACADPNCEEAKYFFIKKSKDGKLPDNLRSYFGGSVWEKLPGHEDEDLYYLHYFAKQQPDLNWYYEPLREKLFDMINFWLDKGVAGFRVDAIMNIAKDLSFPGLPADGADGMCSANKMTAKLSDQAATFLYEMNDKTFKPHDGLSVAEAFGVNQESLANYIGDNGFFSTIFDFSARELNEKYPAYYRYRPVTIDKWREAVFAAQNRANPIGFLCPIIENHDEPRGVSYYLPTHARTPDGAKAFAAVNVLLRGMPFIYQGQEIGMTNTKFNSIYEFDDLNAKDNYKVALEAGLTETQALDILNIESRDHARTPMLWDDSKNAGFSSAAVTWLKVHQDYHKLNVAAQKDDPNSVLSFYKQLIALRKSPEYKELFTYGDFQALDPVADYVVPFARVLDGKTVYVIANFEDSPVSYGVNADSKILLSSKEVQLQDGTLTIPAVACVVVAL</sequence>
<proteinExistence type="inferred from homology"/>
<dbReference type="PANTHER" id="PTHR10357:SF179">
    <property type="entry name" value="NEUTRAL AND BASIC AMINO ACID TRANSPORT PROTEIN RBAT"/>
    <property type="match status" value="1"/>
</dbReference>
<dbReference type="EMBL" id="DXEV01000196">
    <property type="protein sequence ID" value="HIX57762.1"/>
    <property type="molecule type" value="Genomic_DNA"/>
</dbReference>
<dbReference type="InterPro" id="IPR017853">
    <property type="entry name" value="GH"/>
</dbReference>
<accession>A0A9D1WF95</accession>
<dbReference type="FunFam" id="3.20.20.80:FF:000064">
    <property type="entry name" value="Oligo-1,6-glucosidase"/>
    <property type="match status" value="2"/>
</dbReference>